<dbReference type="AlphaFoldDB" id="Q0VRC0"/>
<dbReference type="HOGENOM" id="CLU_000445_11_32_6"/>
<sequence>MALWMITRHHNEELTVLRTRDTYYGLTQGSRLQWAKNYGARMLQQGAPCITANAPATPLYNQAPIKDELTIGAYIGLPLVDLKHQLFGTLYALDPTPQNPALEQALPTLQHEARLISFLLAHALRDIEQQRINIFLEHPDRCVDTGLPSQQGWADIITQEQQHCRDFGMESSVLALQAPQGSNSITIADSLAALLREQDSIAHLGNNHFGILLADADSNKAENTIHRIRDALNAKQLLVRIEQRPLNRAQEMAI</sequence>
<dbReference type="EMBL" id="AM286690">
    <property type="protein sequence ID" value="CAL16278.1"/>
    <property type="molecule type" value="Genomic_DNA"/>
</dbReference>
<evidence type="ECO:0000313" key="3">
    <source>
        <dbReference type="EMBL" id="CAL16278.1"/>
    </source>
</evidence>
<evidence type="ECO:0000259" key="1">
    <source>
        <dbReference type="Pfam" id="PF00990"/>
    </source>
</evidence>
<dbReference type="SUPFAM" id="SSF55073">
    <property type="entry name" value="Nucleotide cyclase"/>
    <property type="match status" value="1"/>
</dbReference>
<evidence type="ECO:0000259" key="2">
    <source>
        <dbReference type="Pfam" id="PF01590"/>
    </source>
</evidence>
<gene>
    <name evidence="3" type="ordered locus">ABO_0830</name>
</gene>
<keyword evidence="4" id="KW-1185">Reference proteome</keyword>
<dbReference type="InterPro" id="IPR003018">
    <property type="entry name" value="GAF"/>
</dbReference>
<dbReference type="SUPFAM" id="SSF55781">
    <property type="entry name" value="GAF domain-like"/>
    <property type="match status" value="1"/>
</dbReference>
<dbReference type="InterPro" id="IPR000160">
    <property type="entry name" value="GGDEF_dom"/>
</dbReference>
<reference evidence="3 4" key="1">
    <citation type="journal article" date="2006" name="Nat. Biotechnol.">
        <title>Genome sequence of the ubiquitous hydrocarbon-degrading marine bacterium Alcanivorax borkumensis.</title>
        <authorList>
            <person name="Schneiker S."/>
            <person name="Martins dos Santos V.A.P."/>
            <person name="Bartels D."/>
            <person name="Bekel T."/>
            <person name="Brecht M."/>
            <person name="Buhrmester J."/>
            <person name="Chernikova T.N."/>
            <person name="Denaro R."/>
            <person name="Ferrer M."/>
            <person name="Gertler C."/>
            <person name="Goesmann A."/>
            <person name="Golyshina O.V."/>
            <person name="Kaminski F."/>
            <person name="Khachane A.N."/>
            <person name="Lang S."/>
            <person name="Linke B."/>
            <person name="McHardy A.C."/>
            <person name="Meyer F."/>
            <person name="Nechitaylo T."/>
            <person name="Puehler A."/>
            <person name="Regenhardt D."/>
            <person name="Rupp O."/>
            <person name="Sabirova J.S."/>
            <person name="Selbitschka W."/>
            <person name="Yakimov M.M."/>
            <person name="Timmis K.N."/>
            <person name="Vorhoelter F.-J."/>
            <person name="Weidner S."/>
            <person name="Kaiser O."/>
            <person name="Golyshin P.N."/>
        </authorList>
    </citation>
    <scope>NUCLEOTIDE SEQUENCE [LARGE SCALE GENOMIC DNA]</scope>
    <source>
        <strain evidence="4">ATCC 700651 / DSM 11573 / NCIMB 13689 / SK2</strain>
    </source>
</reference>
<evidence type="ECO:0000313" key="4">
    <source>
        <dbReference type="Proteomes" id="UP000008871"/>
    </source>
</evidence>
<dbReference type="InterPro" id="IPR029016">
    <property type="entry name" value="GAF-like_dom_sf"/>
</dbReference>
<name>Q0VRC0_ALCBS</name>
<feature type="domain" description="GAF" evidence="2">
    <location>
        <begin position="26"/>
        <end position="117"/>
    </location>
</feature>
<dbReference type="eggNOG" id="COG2199">
    <property type="taxonomic scope" value="Bacteria"/>
</dbReference>
<feature type="domain" description="GGDEF" evidence="1">
    <location>
        <begin position="186"/>
        <end position="246"/>
    </location>
</feature>
<dbReference type="Proteomes" id="UP000008871">
    <property type="component" value="Chromosome"/>
</dbReference>
<dbReference type="STRING" id="393595.ABO_0830"/>
<dbReference type="KEGG" id="abo:ABO_0830"/>
<dbReference type="InterPro" id="IPR029787">
    <property type="entry name" value="Nucleotide_cyclase"/>
</dbReference>
<organism evidence="3 4">
    <name type="scientific">Alcanivorax borkumensis (strain ATCC 700651 / DSM 11573 / NCIMB 13689 / SK2)</name>
    <dbReference type="NCBI Taxonomy" id="393595"/>
    <lineage>
        <taxon>Bacteria</taxon>
        <taxon>Pseudomonadati</taxon>
        <taxon>Pseudomonadota</taxon>
        <taxon>Gammaproteobacteria</taxon>
        <taxon>Oceanospirillales</taxon>
        <taxon>Alcanivoracaceae</taxon>
        <taxon>Alcanivorax</taxon>
    </lineage>
</organism>
<dbReference type="InterPro" id="IPR043128">
    <property type="entry name" value="Rev_trsase/Diguanyl_cyclase"/>
</dbReference>
<dbReference type="Gene3D" id="3.30.70.270">
    <property type="match status" value="1"/>
</dbReference>
<protein>
    <submittedName>
        <fullName evidence="3">Uncharacterized protein</fullName>
    </submittedName>
</protein>
<proteinExistence type="predicted"/>
<dbReference type="OrthoDB" id="9812358at2"/>
<dbReference type="Pfam" id="PF01590">
    <property type="entry name" value="GAF"/>
    <property type="match status" value="1"/>
</dbReference>
<dbReference type="Pfam" id="PF00990">
    <property type="entry name" value="GGDEF"/>
    <property type="match status" value="1"/>
</dbReference>
<dbReference type="Gene3D" id="3.30.450.40">
    <property type="match status" value="1"/>
</dbReference>
<accession>Q0VRC0</accession>